<keyword evidence="1" id="KW-1133">Transmembrane helix</keyword>
<dbReference type="Pfam" id="PF14030">
    <property type="entry name" value="DUF4245"/>
    <property type="match status" value="1"/>
</dbReference>
<keyword evidence="1" id="KW-0472">Membrane</keyword>
<sequence length="180" mass="19341">MAAEKKRGTQTIRDMVFSVAVVALAAGVIYLFIPHDGSKDPVRVVDYSVEVKTASRAAPYPIATPEGLPQEWRATSVRYEGAGGDGAAWHLGFMAPGNEYAAVEQSDADPRGFVDDVTYGAEKTGRSVHIEGETWTRYAGEKYDALVRVQPDVTTVVTGTAPAKQLERLAAALEPRTAKS</sequence>
<evidence type="ECO:0000256" key="1">
    <source>
        <dbReference type="SAM" id="Phobius"/>
    </source>
</evidence>
<evidence type="ECO:0000313" key="2">
    <source>
        <dbReference type="EMBL" id="MDT0377942.1"/>
    </source>
</evidence>
<keyword evidence="3" id="KW-1185">Reference proteome</keyword>
<reference evidence="3" key="1">
    <citation type="submission" date="2023-07" db="EMBL/GenBank/DDBJ databases">
        <title>30 novel species of actinomycetes from the DSMZ collection.</title>
        <authorList>
            <person name="Nouioui I."/>
        </authorList>
    </citation>
    <scope>NUCLEOTIDE SEQUENCE [LARGE SCALE GENOMIC DNA]</scope>
    <source>
        <strain evidence="3">DSM 42041</strain>
    </source>
</reference>
<proteinExistence type="predicted"/>
<organism evidence="2 3">
    <name type="scientific">Streptomyces hazeniae</name>
    <dbReference type="NCBI Taxonomy" id="3075538"/>
    <lineage>
        <taxon>Bacteria</taxon>
        <taxon>Bacillati</taxon>
        <taxon>Actinomycetota</taxon>
        <taxon>Actinomycetes</taxon>
        <taxon>Kitasatosporales</taxon>
        <taxon>Streptomycetaceae</taxon>
        <taxon>Streptomyces</taxon>
    </lineage>
</organism>
<dbReference type="Proteomes" id="UP001183414">
    <property type="component" value="Unassembled WGS sequence"/>
</dbReference>
<protein>
    <submittedName>
        <fullName evidence="2">DUF4245 domain-containing protein</fullName>
    </submittedName>
</protein>
<name>A0ABU2NPJ9_9ACTN</name>
<accession>A0ABU2NPJ9</accession>
<evidence type="ECO:0000313" key="3">
    <source>
        <dbReference type="Proteomes" id="UP001183414"/>
    </source>
</evidence>
<feature type="transmembrane region" description="Helical" evidence="1">
    <location>
        <begin position="12"/>
        <end position="33"/>
    </location>
</feature>
<gene>
    <name evidence="2" type="ORF">RM572_04030</name>
</gene>
<keyword evidence="1" id="KW-0812">Transmembrane</keyword>
<dbReference type="InterPro" id="IPR025339">
    <property type="entry name" value="DUF4245"/>
</dbReference>
<dbReference type="RefSeq" id="WP_311671878.1">
    <property type="nucleotide sequence ID" value="NZ_JAVREQ010000002.1"/>
</dbReference>
<dbReference type="EMBL" id="JAVREQ010000002">
    <property type="protein sequence ID" value="MDT0377942.1"/>
    <property type="molecule type" value="Genomic_DNA"/>
</dbReference>
<comment type="caution">
    <text evidence="2">The sequence shown here is derived from an EMBL/GenBank/DDBJ whole genome shotgun (WGS) entry which is preliminary data.</text>
</comment>